<dbReference type="Proteomes" id="UP000254343">
    <property type="component" value="Unassembled WGS sequence"/>
</dbReference>
<evidence type="ECO:0000313" key="1">
    <source>
        <dbReference type="EMBL" id="SUU83226.1"/>
    </source>
</evidence>
<dbReference type="EMBL" id="UIGB01000001">
    <property type="protein sequence ID" value="SUU83226.1"/>
    <property type="molecule type" value="Genomic_DNA"/>
</dbReference>
<proteinExistence type="predicted"/>
<sequence>MTEYVVKIGFWLRAYDSVTVEADADAEAIEKAKIAATTAMTLTTHPEHVEFDERREGVIAFIDRVNPDGREPVVEDIAFDNDHIHPDDAPSRADKEMHPRRVVFAYRVPVHVEVEDGLVSRVTVIDETPISDPTVVEGDAGYLAEAIAAADDGQAWPSWAFGY</sequence>
<protein>
    <submittedName>
        <fullName evidence="1">Uncharacterized protein</fullName>
    </submittedName>
</protein>
<dbReference type="AlphaFoldDB" id="A0A380W312"/>
<name>A0A380W312_AFIFE</name>
<reference evidence="1 2" key="1">
    <citation type="submission" date="2018-06" db="EMBL/GenBank/DDBJ databases">
        <authorList>
            <consortium name="Pathogen Informatics"/>
            <person name="Doyle S."/>
        </authorList>
    </citation>
    <scope>NUCLEOTIDE SEQUENCE [LARGE SCALE GENOMIC DNA]</scope>
    <source>
        <strain evidence="1 2">NCTC12722</strain>
    </source>
</reference>
<dbReference type="OrthoDB" id="8091495at2"/>
<dbReference type="RefSeq" id="WP_002718007.1">
    <property type="nucleotide sequence ID" value="NZ_UFSI01000001.1"/>
</dbReference>
<gene>
    <name evidence="1" type="ORF">NCTC12722_00389</name>
</gene>
<evidence type="ECO:0000313" key="2">
    <source>
        <dbReference type="Proteomes" id="UP000254343"/>
    </source>
</evidence>
<accession>A0A380W312</accession>
<organism evidence="1 2">
    <name type="scientific">Afipia felis</name>
    <name type="common">Cat scratch disease bacillus</name>
    <dbReference type="NCBI Taxonomy" id="1035"/>
    <lineage>
        <taxon>Bacteria</taxon>
        <taxon>Pseudomonadati</taxon>
        <taxon>Pseudomonadota</taxon>
        <taxon>Alphaproteobacteria</taxon>
        <taxon>Hyphomicrobiales</taxon>
        <taxon>Nitrobacteraceae</taxon>
        <taxon>Afipia</taxon>
    </lineage>
</organism>